<sequence>MTPTNEVLSDMAACGLTPSKPDTIEFDTPGIVRYHVQGDKPGTRNGYWRGFSDGRPAGIFGSWKTGQTHHWVHGASTATDADRERIRAIQREREQEQEARHAAASAKAISIWADAAPADPAHPYLQRKGVAPGIARQRGDMLILPIVDFPGPLRGIQTISPTGEKRFTKGMHKQGGFIPVNGKKPEPGKRLLICEGWATGQSLAALSPEAVVLAALDCGNLQAVAVEARRRFPQIDLVVAADADEIGMAKAKAAAVASHAKWIWPRFPKDAPEGLSDFNDWSVWRKSQGVAHV</sequence>
<protein>
    <submittedName>
        <fullName evidence="1">DNA primase TraC</fullName>
    </submittedName>
</protein>
<dbReference type="EMBL" id="AP018795">
    <property type="protein sequence ID" value="BBF66701.1"/>
    <property type="molecule type" value="Genomic_DNA"/>
</dbReference>
<accession>A0A2Z6ILN7</accession>
<dbReference type="AlphaFoldDB" id="A0A2Z6ILN7"/>
<proteinExistence type="predicted"/>
<dbReference type="Pfam" id="PF13362">
    <property type="entry name" value="Toprim_3"/>
    <property type="match status" value="1"/>
</dbReference>
<evidence type="ECO:0000313" key="2">
    <source>
        <dbReference type="Proteomes" id="UP000280188"/>
    </source>
</evidence>
<name>A0A2Z6ILN7_ACIFI</name>
<dbReference type="CDD" id="cd01029">
    <property type="entry name" value="TOPRIM_primases"/>
    <property type="match status" value="1"/>
</dbReference>
<keyword evidence="2" id="KW-1185">Reference proteome</keyword>
<dbReference type="InterPro" id="IPR034154">
    <property type="entry name" value="TOPRIM_DnaG/twinkle"/>
</dbReference>
<dbReference type="KEGG" id="afj:AFERRID_29190"/>
<dbReference type="RefSeq" id="WP_172959386.1">
    <property type="nucleotide sequence ID" value="NZ_AP018795.1"/>
</dbReference>
<gene>
    <name evidence="1" type="ORF">AFERRID_29190</name>
</gene>
<dbReference type="InterPro" id="IPR006171">
    <property type="entry name" value="TOPRIM_dom"/>
</dbReference>
<dbReference type="Proteomes" id="UP000280188">
    <property type="component" value="Chromosome"/>
</dbReference>
<reference evidence="1 2" key="1">
    <citation type="journal article" date="2018" name="Microbiol. Resour. Announc.">
        <title>Complete Genome Sequence of Acidithiobacillus ferridurans JCM 18981.</title>
        <authorList>
            <person name="Miyauchi T."/>
            <person name="Kouzuma A."/>
            <person name="Abe T."/>
            <person name="Watanabe K."/>
        </authorList>
    </citation>
    <scope>NUCLEOTIDE SEQUENCE [LARGE SCALE GENOMIC DNA]</scope>
    <source>
        <strain evidence="2">ATCC 33020 / DSM 29468 / JCM 18981 / 11Fe</strain>
    </source>
</reference>
<organism evidence="1 2">
    <name type="scientific">Acidithiobacillus ferridurans</name>
    <dbReference type="NCBI Taxonomy" id="1232575"/>
    <lineage>
        <taxon>Bacteria</taxon>
        <taxon>Pseudomonadati</taxon>
        <taxon>Pseudomonadota</taxon>
        <taxon>Acidithiobacillia</taxon>
        <taxon>Acidithiobacillales</taxon>
        <taxon>Acidithiobacillaceae</taxon>
        <taxon>Acidithiobacillus</taxon>
    </lineage>
</organism>
<evidence type="ECO:0000313" key="1">
    <source>
        <dbReference type="EMBL" id="BBF66701.1"/>
    </source>
</evidence>